<dbReference type="CDD" id="cd09279">
    <property type="entry name" value="RNase_HI_like"/>
    <property type="match status" value="1"/>
</dbReference>
<protein>
    <recommendedName>
        <fullName evidence="8">Reverse transcriptase RNase H-like domain-containing protein</fullName>
    </recommendedName>
</protein>
<dbReference type="InterPro" id="IPR041373">
    <property type="entry name" value="RT_RNaseH"/>
</dbReference>
<feature type="region of interest" description="Disordered" evidence="7">
    <location>
        <begin position="371"/>
        <end position="404"/>
    </location>
</feature>
<comment type="caution">
    <text evidence="9">The sequence shown here is derived from an EMBL/GenBank/DDBJ whole genome shotgun (WGS) entry which is preliminary data.</text>
</comment>
<name>A0A438HFK3_VITVI</name>
<organism evidence="9 10">
    <name type="scientific">Vitis vinifera</name>
    <name type="common">Grape</name>
    <dbReference type="NCBI Taxonomy" id="29760"/>
    <lineage>
        <taxon>Eukaryota</taxon>
        <taxon>Viridiplantae</taxon>
        <taxon>Streptophyta</taxon>
        <taxon>Embryophyta</taxon>
        <taxon>Tracheophyta</taxon>
        <taxon>Spermatophyta</taxon>
        <taxon>Magnoliopsida</taxon>
        <taxon>eudicotyledons</taxon>
        <taxon>Gunneridae</taxon>
        <taxon>Pentapetalae</taxon>
        <taxon>rosids</taxon>
        <taxon>Vitales</taxon>
        <taxon>Vitaceae</taxon>
        <taxon>Viteae</taxon>
        <taxon>Vitis</taxon>
    </lineage>
</organism>
<sequence>MADAETRYSKIEQTALALRSAAQKLRPYFQAHLVVILNDYPLRTILHKPDLCRRMLQWAIELSEYGIEYRPRLSMKGQVMADFVVESPQQPARGGELDKAEWWTLQVDGASRSLGSGVGLLLQSLTSEQLEQAIRLGFPVLNNEAEYEALLSGLDLEEYGVRDERMTRYLTKVKDTLQRLGEWTIEKVPRADNTSPSIIEAPACNAIKESQEWMRVIKEYLRTGTLPEKSKQVHKIRVQAARFALIGECLYKRSFTGPYLRCLDHSEAQYISRVTRGCMQQPPRRMIFGASGLLTRTTPGRPTGNTPFALAYDMDAVIPTEIGFPMIRTIIRGQKDENLELERNLDWADEVRENAYIRIAAYQQRAVAITTARHDPESSRSEHLSLGKFSKTPPKRESGSSKQIGKTLTLSLKQVKTGVTIYKS</sequence>
<dbReference type="PANTHER" id="PTHR48475">
    <property type="entry name" value="RIBONUCLEASE H"/>
    <property type="match status" value="1"/>
</dbReference>
<keyword evidence="2" id="KW-0548">Nucleotidyltransferase</keyword>
<dbReference type="GO" id="GO:0016787">
    <property type="term" value="F:hydrolase activity"/>
    <property type="evidence" value="ECO:0007669"/>
    <property type="project" value="UniProtKB-KW"/>
</dbReference>
<evidence type="ECO:0000259" key="8">
    <source>
        <dbReference type="Pfam" id="PF17917"/>
    </source>
</evidence>
<dbReference type="Proteomes" id="UP000288805">
    <property type="component" value="Unassembled WGS sequence"/>
</dbReference>
<accession>A0A438HFK3</accession>
<keyword evidence="6" id="KW-0695">RNA-directed DNA polymerase</keyword>
<proteinExistence type="predicted"/>
<feature type="compositionally biased region" description="Basic and acidic residues" evidence="7">
    <location>
        <begin position="372"/>
        <end position="385"/>
    </location>
</feature>
<keyword evidence="5" id="KW-0378">Hydrolase</keyword>
<keyword evidence="4" id="KW-0255">Endonuclease</keyword>
<keyword evidence="3" id="KW-0540">Nuclease</keyword>
<evidence type="ECO:0000256" key="2">
    <source>
        <dbReference type="ARBA" id="ARBA00022695"/>
    </source>
</evidence>
<feature type="domain" description="Reverse transcriptase RNase H-like" evidence="8">
    <location>
        <begin position="2"/>
        <end position="65"/>
    </location>
</feature>
<dbReference type="AlphaFoldDB" id="A0A438HFK3"/>
<dbReference type="GO" id="GO:0003964">
    <property type="term" value="F:RNA-directed DNA polymerase activity"/>
    <property type="evidence" value="ECO:0007669"/>
    <property type="project" value="UniProtKB-KW"/>
</dbReference>
<dbReference type="InterPro" id="IPR012337">
    <property type="entry name" value="RNaseH-like_sf"/>
</dbReference>
<gene>
    <name evidence="9" type="ORF">CK203_039620</name>
</gene>
<evidence type="ECO:0000313" key="10">
    <source>
        <dbReference type="Proteomes" id="UP000288805"/>
    </source>
</evidence>
<evidence type="ECO:0000256" key="1">
    <source>
        <dbReference type="ARBA" id="ARBA00022679"/>
    </source>
</evidence>
<reference evidence="9 10" key="1">
    <citation type="journal article" date="2018" name="PLoS Genet.">
        <title>Population sequencing reveals clonal diversity and ancestral inbreeding in the grapevine cultivar Chardonnay.</title>
        <authorList>
            <person name="Roach M.J."/>
            <person name="Johnson D.L."/>
            <person name="Bohlmann J."/>
            <person name="van Vuuren H.J."/>
            <person name="Jones S.J."/>
            <person name="Pretorius I.S."/>
            <person name="Schmidt S.A."/>
            <person name="Borneman A.R."/>
        </authorList>
    </citation>
    <scope>NUCLEOTIDE SEQUENCE [LARGE SCALE GENOMIC DNA]</scope>
    <source>
        <strain evidence="10">cv. Chardonnay</strain>
        <tissue evidence="9">Leaf</tissue>
    </source>
</reference>
<dbReference type="EMBL" id="QGNW01000230">
    <property type="protein sequence ID" value="RVW83234.1"/>
    <property type="molecule type" value="Genomic_DNA"/>
</dbReference>
<keyword evidence="1" id="KW-0808">Transferase</keyword>
<dbReference type="Pfam" id="PF17917">
    <property type="entry name" value="RT_RNaseH"/>
    <property type="match status" value="1"/>
</dbReference>
<evidence type="ECO:0000313" key="9">
    <source>
        <dbReference type="EMBL" id="RVW83234.1"/>
    </source>
</evidence>
<evidence type="ECO:0000256" key="3">
    <source>
        <dbReference type="ARBA" id="ARBA00022722"/>
    </source>
</evidence>
<dbReference type="SUPFAM" id="SSF53098">
    <property type="entry name" value="Ribonuclease H-like"/>
    <property type="match status" value="1"/>
</dbReference>
<evidence type="ECO:0000256" key="4">
    <source>
        <dbReference type="ARBA" id="ARBA00022759"/>
    </source>
</evidence>
<evidence type="ECO:0000256" key="7">
    <source>
        <dbReference type="SAM" id="MobiDB-lite"/>
    </source>
</evidence>
<evidence type="ECO:0000256" key="6">
    <source>
        <dbReference type="ARBA" id="ARBA00022918"/>
    </source>
</evidence>
<dbReference type="GO" id="GO:0004519">
    <property type="term" value="F:endonuclease activity"/>
    <property type="evidence" value="ECO:0007669"/>
    <property type="project" value="UniProtKB-KW"/>
</dbReference>
<dbReference type="PANTHER" id="PTHR48475:SF2">
    <property type="entry name" value="RIBONUCLEASE H"/>
    <property type="match status" value="1"/>
</dbReference>
<evidence type="ECO:0000256" key="5">
    <source>
        <dbReference type="ARBA" id="ARBA00022801"/>
    </source>
</evidence>